<dbReference type="EnsemblPlants" id="OGLUM08G18300.1">
    <property type="protein sequence ID" value="OGLUM08G18300.1"/>
    <property type="gene ID" value="OGLUM08G18300"/>
</dbReference>
<sequence length="305" mass="32743">MVGVHRRGALLLHAVQGGHHAGADAQHPGHRGGGRHQQLGGHDEGDGGALLDGSTLTLSMVVITAVATPLIKLLYDLSGRFGRAKRRTMEGWRPNAELRVMACLFSEDHAAPLLNLIEESGSSRDAPMSLIVLHLTVLVGHATSVLKPHRKSRSSCGNPTPLPTSSPSSTSSIPSLAASPSTPHSSPRRWSCSWCCASPAIWWGRRGALRGTRPGSRPHLPPRFSQDRRIATSLLRLFLQQQMDGMGWDGMSRYSPTPTFMTNDVGSCMHISICTAHRSTGCERPWALARSVFAACASACPHTGH</sequence>
<dbReference type="GO" id="GO:0012505">
    <property type="term" value="C:endomembrane system"/>
    <property type="evidence" value="ECO:0007669"/>
    <property type="project" value="TreeGrafter"/>
</dbReference>
<evidence type="ECO:0000256" key="5">
    <source>
        <dbReference type="SAM" id="MobiDB-lite"/>
    </source>
</evidence>
<organism evidence="6">
    <name type="scientific">Oryza glumipatula</name>
    <dbReference type="NCBI Taxonomy" id="40148"/>
    <lineage>
        <taxon>Eukaryota</taxon>
        <taxon>Viridiplantae</taxon>
        <taxon>Streptophyta</taxon>
        <taxon>Embryophyta</taxon>
        <taxon>Tracheophyta</taxon>
        <taxon>Spermatophyta</taxon>
        <taxon>Magnoliopsida</taxon>
        <taxon>Liliopsida</taxon>
        <taxon>Poales</taxon>
        <taxon>Poaceae</taxon>
        <taxon>BOP clade</taxon>
        <taxon>Oryzoideae</taxon>
        <taxon>Oryzeae</taxon>
        <taxon>Oryzinae</taxon>
        <taxon>Oryza</taxon>
    </lineage>
</organism>
<dbReference type="PANTHER" id="PTHR32468">
    <property type="entry name" value="CATION/H + ANTIPORTER"/>
    <property type="match status" value="1"/>
</dbReference>
<feature type="region of interest" description="Disordered" evidence="5">
    <location>
        <begin position="148"/>
        <end position="191"/>
    </location>
</feature>
<keyword evidence="4" id="KW-0406">Ion transport</keyword>
<keyword evidence="2" id="KW-0633">Potassium transport</keyword>
<reference evidence="6" key="1">
    <citation type="submission" date="2015-04" db="UniProtKB">
        <authorList>
            <consortium name="EnsemblPlants"/>
        </authorList>
    </citation>
    <scope>IDENTIFICATION</scope>
</reference>
<evidence type="ECO:0000256" key="1">
    <source>
        <dbReference type="ARBA" id="ARBA00022448"/>
    </source>
</evidence>
<dbReference type="GO" id="GO:0098662">
    <property type="term" value="P:inorganic cation transmembrane transport"/>
    <property type="evidence" value="ECO:0007669"/>
    <property type="project" value="TreeGrafter"/>
</dbReference>
<evidence type="ECO:0000313" key="6">
    <source>
        <dbReference type="EnsemblPlants" id="OGLUM08G18300.1"/>
    </source>
</evidence>
<feature type="region of interest" description="Disordered" evidence="5">
    <location>
        <begin position="18"/>
        <end position="46"/>
    </location>
</feature>
<dbReference type="Gramene" id="OGLUM08G18300.1">
    <property type="protein sequence ID" value="OGLUM08G18300.1"/>
    <property type="gene ID" value="OGLUM08G18300"/>
</dbReference>
<accession>A0A0E0AWD8</accession>
<dbReference type="Proteomes" id="UP000026961">
    <property type="component" value="Chromosome 8"/>
</dbReference>
<dbReference type="GO" id="GO:0006885">
    <property type="term" value="P:regulation of pH"/>
    <property type="evidence" value="ECO:0007669"/>
    <property type="project" value="TreeGrafter"/>
</dbReference>
<evidence type="ECO:0000256" key="4">
    <source>
        <dbReference type="ARBA" id="ARBA00023065"/>
    </source>
</evidence>
<evidence type="ECO:0000256" key="2">
    <source>
        <dbReference type="ARBA" id="ARBA00022538"/>
    </source>
</evidence>
<keyword evidence="7" id="KW-1185">Reference proteome</keyword>
<name>A0A0E0AWD8_9ORYZ</name>
<dbReference type="AlphaFoldDB" id="A0A0E0AWD8"/>
<evidence type="ECO:0000256" key="3">
    <source>
        <dbReference type="ARBA" id="ARBA00022958"/>
    </source>
</evidence>
<dbReference type="eggNOG" id="KOG1650">
    <property type="taxonomic scope" value="Eukaryota"/>
</dbReference>
<keyword evidence="3" id="KW-0630">Potassium</keyword>
<evidence type="ECO:0000313" key="7">
    <source>
        <dbReference type="Proteomes" id="UP000026961"/>
    </source>
</evidence>
<dbReference type="GO" id="GO:0006813">
    <property type="term" value="P:potassium ion transport"/>
    <property type="evidence" value="ECO:0007669"/>
    <property type="project" value="UniProtKB-KW"/>
</dbReference>
<feature type="compositionally biased region" description="Low complexity" evidence="5">
    <location>
        <begin position="163"/>
        <end position="191"/>
    </location>
</feature>
<proteinExistence type="predicted"/>
<protein>
    <submittedName>
        <fullName evidence="6">Uncharacterized protein</fullName>
    </submittedName>
</protein>
<dbReference type="InterPro" id="IPR050794">
    <property type="entry name" value="CPA2_transporter"/>
</dbReference>
<dbReference type="HOGENOM" id="CLU_1125988_0_0_1"/>
<reference evidence="6" key="2">
    <citation type="submission" date="2018-05" db="EMBL/GenBank/DDBJ databases">
        <title>OgluRS3 (Oryza glumaepatula Reference Sequence Version 3).</title>
        <authorList>
            <person name="Zhang J."/>
            <person name="Kudrna D."/>
            <person name="Lee S."/>
            <person name="Talag J."/>
            <person name="Welchert J."/>
            <person name="Wing R.A."/>
        </authorList>
    </citation>
    <scope>NUCLEOTIDE SEQUENCE [LARGE SCALE GENOMIC DNA]</scope>
</reference>
<keyword evidence="1" id="KW-0813">Transport</keyword>
<dbReference type="PANTHER" id="PTHR32468:SF30">
    <property type="entry name" value="OS12G0109150 PROTEIN"/>
    <property type="match status" value="1"/>
</dbReference>
<dbReference type="STRING" id="40148.A0A0E0AWD8"/>